<evidence type="ECO:0000259" key="3">
    <source>
        <dbReference type="Pfam" id="PF13649"/>
    </source>
</evidence>
<evidence type="ECO:0000256" key="2">
    <source>
        <dbReference type="ARBA" id="ARBA00022679"/>
    </source>
</evidence>
<gene>
    <name evidence="4" type="ORF">ACFFHU_23080</name>
</gene>
<dbReference type="InterPro" id="IPR029063">
    <property type="entry name" value="SAM-dependent_MTases_sf"/>
</dbReference>
<dbReference type="SUPFAM" id="SSF53335">
    <property type="entry name" value="S-adenosyl-L-methionine-dependent methyltransferases"/>
    <property type="match status" value="1"/>
</dbReference>
<evidence type="ECO:0000313" key="5">
    <source>
        <dbReference type="Proteomes" id="UP001589894"/>
    </source>
</evidence>
<dbReference type="EMBL" id="JBHLUE010000019">
    <property type="protein sequence ID" value="MFC0567010.1"/>
    <property type="molecule type" value="Genomic_DNA"/>
</dbReference>
<dbReference type="GO" id="GO:0008168">
    <property type="term" value="F:methyltransferase activity"/>
    <property type="evidence" value="ECO:0007669"/>
    <property type="project" value="UniProtKB-KW"/>
</dbReference>
<dbReference type="Gene3D" id="3.40.50.150">
    <property type="entry name" value="Vaccinia Virus protein VP39"/>
    <property type="match status" value="1"/>
</dbReference>
<reference evidence="4 5" key="1">
    <citation type="submission" date="2024-09" db="EMBL/GenBank/DDBJ databases">
        <authorList>
            <person name="Sun Q."/>
            <person name="Mori K."/>
        </authorList>
    </citation>
    <scope>NUCLEOTIDE SEQUENCE [LARGE SCALE GENOMIC DNA]</scope>
    <source>
        <strain evidence="4 5">TBRC 2205</strain>
    </source>
</reference>
<keyword evidence="5" id="KW-1185">Reference proteome</keyword>
<organism evidence="4 5">
    <name type="scientific">Plantactinospora siamensis</name>
    <dbReference type="NCBI Taxonomy" id="555372"/>
    <lineage>
        <taxon>Bacteria</taxon>
        <taxon>Bacillati</taxon>
        <taxon>Actinomycetota</taxon>
        <taxon>Actinomycetes</taxon>
        <taxon>Micromonosporales</taxon>
        <taxon>Micromonosporaceae</taxon>
        <taxon>Plantactinospora</taxon>
    </lineage>
</organism>
<sequence>MTDARRELLRSTFGQDADRYDRARPGYPDQLVTDLARLAGLGPQSRVLEIGCGTGQATRPLARLGCRITAVELSPDMAAVAERNLRDFPNVTIEVSPFESWTPPTTPFDLVFAATAFHWIDPETRVGRAADVLRPGGALAVVHSEHVAGGTERFFADSQRCYERFDPDTPPGLRLRPAAEVVDEPGEFDRSGRFGPVRFRRYEWEKSYTTDGYLDLLMTYSGHRALPEPARDGLLACLANLIDGNHNGRISKRYLTWLALARRTV</sequence>
<feature type="domain" description="Methyltransferase" evidence="3">
    <location>
        <begin position="47"/>
        <end position="137"/>
    </location>
</feature>
<dbReference type="InterPro" id="IPR051052">
    <property type="entry name" value="Diverse_substrate_MTase"/>
</dbReference>
<dbReference type="RefSeq" id="WP_377342168.1">
    <property type="nucleotide sequence ID" value="NZ_JBHLUE010000019.1"/>
</dbReference>
<dbReference type="Proteomes" id="UP001589894">
    <property type="component" value="Unassembled WGS sequence"/>
</dbReference>
<keyword evidence="1 4" id="KW-0489">Methyltransferase</keyword>
<dbReference type="Pfam" id="PF13649">
    <property type="entry name" value="Methyltransf_25"/>
    <property type="match status" value="1"/>
</dbReference>
<dbReference type="CDD" id="cd02440">
    <property type="entry name" value="AdoMet_MTases"/>
    <property type="match status" value="1"/>
</dbReference>
<proteinExistence type="predicted"/>
<evidence type="ECO:0000313" key="4">
    <source>
        <dbReference type="EMBL" id="MFC0567010.1"/>
    </source>
</evidence>
<dbReference type="PANTHER" id="PTHR44942:SF4">
    <property type="entry name" value="METHYLTRANSFERASE TYPE 11 DOMAIN-CONTAINING PROTEIN"/>
    <property type="match status" value="1"/>
</dbReference>
<keyword evidence="2" id="KW-0808">Transferase</keyword>
<dbReference type="GO" id="GO:0032259">
    <property type="term" value="P:methylation"/>
    <property type="evidence" value="ECO:0007669"/>
    <property type="project" value="UniProtKB-KW"/>
</dbReference>
<comment type="caution">
    <text evidence="4">The sequence shown here is derived from an EMBL/GenBank/DDBJ whole genome shotgun (WGS) entry which is preliminary data.</text>
</comment>
<dbReference type="PANTHER" id="PTHR44942">
    <property type="entry name" value="METHYLTRANSF_11 DOMAIN-CONTAINING PROTEIN"/>
    <property type="match status" value="1"/>
</dbReference>
<dbReference type="InterPro" id="IPR041698">
    <property type="entry name" value="Methyltransf_25"/>
</dbReference>
<protein>
    <submittedName>
        <fullName evidence="4">Class I SAM-dependent methyltransferase</fullName>
    </submittedName>
</protein>
<accession>A0ABV6P1V4</accession>
<name>A0ABV6P1V4_9ACTN</name>
<evidence type="ECO:0000256" key="1">
    <source>
        <dbReference type="ARBA" id="ARBA00022603"/>
    </source>
</evidence>